<sequence length="148" mass="16437">MSIVRGGSACGPSALWRFEVAMLAVVSASVFSRFRGPVLGCQSVVAPVCVASRPCGMSIVRGGSACGPSALWRFEVAMLAVRRRSHLVVAWSRQVCRELLPLCARLRWFLRESCVWPDLNWWSWHCAVLFHCLVVPCCRCYSLYGSLV</sequence>
<name>A0A843X5A2_COLES</name>
<evidence type="ECO:0000313" key="1">
    <source>
        <dbReference type="EMBL" id="MQM14371.1"/>
    </source>
</evidence>
<organism evidence="1 2">
    <name type="scientific">Colocasia esculenta</name>
    <name type="common">Wild taro</name>
    <name type="synonym">Arum esculentum</name>
    <dbReference type="NCBI Taxonomy" id="4460"/>
    <lineage>
        <taxon>Eukaryota</taxon>
        <taxon>Viridiplantae</taxon>
        <taxon>Streptophyta</taxon>
        <taxon>Embryophyta</taxon>
        <taxon>Tracheophyta</taxon>
        <taxon>Spermatophyta</taxon>
        <taxon>Magnoliopsida</taxon>
        <taxon>Liliopsida</taxon>
        <taxon>Araceae</taxon>
        <taxon>Aroideae</taxon>
        <taxon>Colocasieae</taxon>
        <taxon>Colocasia</taxon>
    </lineage>
</organism>
<dbReference type="EMBL" id="NMUH01006065">
    <property type="protein sequence ID" value="MQM14371.1"/>
    <property type="molecule type" value="Genomic_DNA"/>
</dbReference>
<gene>
    <name evidence="1" type="ORF">Taro_047301</name>
</gene>
<dbReference type="AlphaFoldDB" id="A0A843X5A2"/>
<proteinExistence type="predicted"/>
<dbReference type="Proteomes" id="UP000652761">
    <property type="component" value="Unassembled WGS sequence"/>
</dbReference>
<keyword evidence="2" id="KW-1185">Reference proteome</keyword>
<protein>
    <submittedName>
        <fullName evidence="1">Uncharacterized protein</fullName>
    </submittedName>
</protein>
<evidence type="ECO:0000313" key="2">
    <source>
        <dbReference type="Proteomes" id="UP000652761"/>
    </source>
</evidence>
<comment type="caution">
    <text evidence="1">The sequence shown here is derived from an EMBL/GenBank/DDBJ whole genome shotgun (WGS) entry which is preliminary data.</text>
</comment>
<accession>A0A843X5A2</accession>
<reference evidence="1" key="1">
    <citation type="submission" date="2017-07" db="EMBL/GenBank/DDBJ databases">
        <title>Taro Niue Genome Assembly and Annotation.</title>
        <authorList>
            <person name="Atibalentja N."/>
            <person name="Keating K."/>
            <person name="Fields C.J."/>
        </authorList>
    </citation>
    <scope>NUCLEOTIDE SEQUENCE</scope>
    <source>
        <strain evidence="1">Niue_2</strain>
        <tissue evidence="1">Leaf</tissue>
    </source>
</reference>